<feature type="region of interest" description="Disordered" evidence="3">
    <location>
        <begin position="88"/>
        <end position="131"/>
    </location>
</feature>
<keyword evidence="6" id="KW-1185">Reference proteome</keyword>
<evidence type="ECO:0000256" key="1">
    <source>
        <dbReference type="ARBA" id="ARBA00022884"/>
    </source>
</evidence>
<organism evidence="5 6">
    <name type="scientific">Zancudomyces culisetae</name>
    <name type="common">Gut fungus</name>
    <name type="synonym">Smittium culisetae</name>
    <dbReference type="NCBI Taxonomy" id="1213189"/>
    <lineage>
        <taxon>Eukaryota</taxon>
        <taxon>Fungi</taxon>
        <taxon>Fungi incertae sedis</taxon>
        <taxon>Zoopagomycota</taxon>
        <taxon>Kickxellomycotina</taxon>
        <taxon>Harpellomycetes</taxon>
        <taxon>Harpellales</taxon>
        <taxon>Legeriomycetaceae</taxon>
        <taxon>Zancudomyces</taxon>
    </lineage>
</organism>
<feature type="domain" description="RRM" evidence="4">
    <location>
        <begin position="2"/>
        <end position="72"/>
    </location>
</feature>
<dbReference type="SMART" id="SM00360">
    <property type="entry name" value="RRM"/>
    <property type="match status" value="2"/>
</dbReference>
<feature type="compositionally biased region" description="Basic and acidic residues" evidence="3">
    <location>
        <begin position="294"/>
        <end position="304"/>
    </location>
</feature>
<keyword evidence="1 2" id="KW-0694">RNA-binding</keyword>
<dbReference type="Proteomes" id="UP000188320">
    <property type="component" value="Unassembled WGS sequence"/>
</dbReference>
<evidence type="ECO:0000256" key="3">
    <source>
        <dbReference type="SAM" id="MobiDB-lite"/>
    </source>
</evidence>
<proteinExistence type="predicted"/>
<dbReference type="SUPFAM" id="SSF54928">
    <property type="entry name" value="RNA-binding domain, RBD"/>
    <property type="match status" value="1"/>
</dbReference>
<dbReference type="PANTHER" id="PTHR23003">
    <property type="entry name" value="RNA RECOGNITION MOTIF RRM DOMAIN CONTAINING PROTEIN"/>
    <property type="match status" value="1"/>
</dbReference>
<dbReference type="OrthoDB" id="1099063at2759"/>
<gene>
    <name evidence="5" type="ORF">AX774_g463</name>
</gene>
<dbReference type="InterPro" id="IPR000504">
    <property type="entry name" value="RRM_dom"/>
</dbReference>
<dbReference type="InterPro" id="IPR012677">
    <property type="entry name" value="Nucleotide-bd_a/b_plait_sf"/>
</dbReference>
<dbReference type="Pfam" id="PF00076">
    <property type="entry name" value="RRM_1"/>
    <property type="match status" value="2"/>
</dbReference>
<dbReference type="CDD" id="cd12339">
    <property type="entry name" value="RRM2_SRSF1_4_like"/>
    <property type="match status" value="1"/>
</dbReference>
<dbReference type="PROSITE" id="PS50102">
    <property type="entry name" value="RRM"/>
    <property type="match status" value="2"/>
</dbReference>
<sequence length="304" mass="35307">MSRVYIGNLPDDAREKDIERFFRGYGEIRQMDLRAGFGFLEFRERRDAEDAIHDLDGKDLMGARVSIQRARQEGRRFEADDRRGRYGRDDRYERRGEGRYGGDRDRRRGRSRSRSRDRFRRLDRGAGRGGGLQRTKYRILVENLSSSVSWQDLKDFMRRAGDVVFTDAHKIRQGEGVVEFSDLESMENALRRLDGEDLKGRRIAIRPDRGAERDRERRDGSRSPPNNRSRSPRRENEPASPRENRQRSPSPASNRNDNPDNTSSWGNKDSYPPANNNDSTNNAETFGNNWASDEPPKSPILRDD</sequence>
<evidence type="ECO:0000313" key="5">
    <source>
        <dbReference type="EMBL" id="OMH85999.1"/>
    </source>
</evidence>
<evidence type="ECO:0000259" key="4">
    <source>
        <dbReference type="PROSITE" id="PS50102"/>
    </source>
</evidence>
<feature type="compositionally biased region" description="Polar residues" evidence="3">
    <location>
        <begin position="247"/>
        <end position="291"/>
    </location>
</feature>
<feature type="compositionally biased region" description="Basic and acidic residues" evidence="3">
    <location>
        <begin position="88"/>
        <end position="106"/>
    </location>
</feature>
<evidence type="ECO:0000313" key="6">
    <source>
        <dbReference type="Proteomes" id="UP000188320"/>
    </source>
</evidence>
<dbReference type="AlphaFoldDB" id="A0A1R1PYK9"/>
<comment type="caution">
    <text evidence="5">The sequence shown here is derived from an EMBL/GenBank/DDBJ whole genome shotgun (WGS) entry which is preliminary data.</text>
</comment>
<dbReference type="Gene3D" id="3.30.70.330">
    <property type="match status" value="2"/>
</dbReference>
<dbReference type="PANTHER" id="PTHR23003:SF51">
    <property type="entry name" value="SERINE-ARGININE PROTEIN 55"/>
    <property type="match status" value="1"/>
</dbReference>
<feature type="compositionally biased region" description="Basic and acidic residues" evidence="3">
    <location>
        <begin position="114"/>
        <end position="126"/>
    </location>
</feature>
<name>A0A1R1PYK9_ZANCU</name>
<dbReference type="InterPro" id="IPR035979">
    <property type="entry name" value="RBD_domain_sf"/>
</dbReference>
<feature type="domain" description="RRM" evidence="4">
    <location>
        <begin position="137"/>
        <end position="210"/>
    </location>
</feature>
<dbReference type="GO" id="GO:0005634">
    <property type="term" value="C:nucleus"/>
    <property type="evidence" value="ECO:0007669"/>
    <property type="project" value="TreeGrafter"/>
</dbReference>
<feature type="compositionally biased region" description="Basic and acidic residues" evidence="3">
    <location>
        <begin position="201"/>
        <end position="221"/>
    </location>
</feature>
<dbReference type="InterPro" id="IPR050374">
    <property type="entry name" value="RRT5_SRSF_SR"/>
</dbReference>
<dbReference type="GO" id="GO:0003729">
    <property type="term" value="F:mRNA binding"/>
    <property type="evidence" value="ECO:0007669"/>
    <property type="project" value="TreeGrafter"/>
</dbReference>
<dbReference type="EMBL" id="LSSK01000025">
    <property type="protein sequence ID" value="OMH85999.1"/>
    <property type="molecule type" value="Genomic_DNA"/>
</dbReference>
<evidence type="ECO:0000256" key="2">
    <source>
        <dbReference type="PROSITE-ProRule" id="PRU00176"/>
    </source>
</evidence>
<accession>A0A1R1PYK9</accession>
<feature type="region of interest" description="Disordered" evidence="3">
    <location>
        <begin position="201"/>
        <end position="304"/>
    </location>
</feature>
<feature type="compositionally biased region" description="Basic and acidic residues" evidence="3">
    <location>
        <begin position="232"/>
        <end position="246"/>
    </location>
</feature>
<dbReference type="GO" id="GO:0005737">
    <property type="term" value="C:cytoplasm"/>
    <property type="evidence" value="ECO:0007669"/>
    <property type="project" value="TreeGrafter"/>
</dbReference>
<protein>
    <submittedName>
        <fullName evidence="5">Serine/arginine-rich splicing factor 4</fullName>
    </submittedName>
</protein>
<reference evidence="6" key="1">
    <citation type="submission" date="2017-01" db="EMBL/GenBank/DDBJ databases">
        <authorList>
            <person name="Wang Y."/>
            <person name="White M."/>
            <person name="Kvist S."/>
            <person name="Moncalvo J.-M."/>
        </authorList>
    </citation>
    <scope>NUCLEOTIDE SEQUENCE [LARGE SCALE GENOMIC DNA]</scope>
    <source>
        <strain evidence="6">COL-18-3</strain>
    </source>
</reference>